<dbReference type="EMBL" id="BPLR01016607">
    <property type="protein sequence ID" value="GIY85039.1"/>
    <property type="molecule type" value="Genomic_DNA"/>
</dbReference>
<comment type="caution">
    <text evidence="1">The sequence shown here is derived from an EMBL/GenBank/DDBJ whole genome shotgun (WGS) entry which is preliminary data.</text>
</comment>
<dbReference type="Proteomes" id="UP001054945">
    <property type="component" value="Unassembled WGS sequence"/>
</dbReference>
<organism evidence="1 2">
    <name type="scientific">Caerostris extrusa</name>
    <name type="common">Bark spider</name>
    <name type="synonym">Caerostris bankana</name>
    <dbReference type="NCBI Taxonomy" id="172846"/>
    <lineage>
        <taxon>Eukaryota</taxon>
        <taxon>Metazoa</taxon>
        <taxon>Ecdysozoa</taxon>
        <taxon>Arthropoda</taxon>
        <taxon>Chelicerata</taxon>
        <taxon>Arachnida</taxon>
        <taxon>Araneae</taxon>
        <taxon>Araneomorphae</taxon>
        <taxon>Entelegynae</taxon>
        <taxon>Araneoidea</taxon>
        <taxon>Araneidae</taxon>
        <taxon>Caerostris</taxon>
    </lineage>
</organism>
<gene>
    <name evidence="1" type="ORF">CEXT_495191</name>
</gene>
<protein>
    <submittedName>
        <fullName evidence="1">Uncharacterized protein</fullName>
    </submittedName>
</protein>
<keyword evidence="2" id="KW-1185">Reference proteome</keyword>
<evidence type="ECO:0000313" key="1">
    <source>
        <dbReference type="EMBL" id="GIY85039.1"/>
    </source>
</evidence>
<proteinExistence type="predicted"/>
<accession>A0AAV4WTQ5</accession>
<reference evidence="1 2" key="1">
    <citation type="submission" date="2021-06" db="EMBL/GenBank/DDBJ databases">
        <title>Caerostris extrusa draft genome.</title>
        <authorList>
            <person name="Kono N."/>
            <person name="Arakawa K."/>
        </authorList>
    </citation>
    <scope>NUCLEOTIDE SEQUENCE [LARGE SCALE GENOMIC DNA]</scope>
</reference>
<name>A0AAV4WTQ5_CAEEX</name>
<sequence>MALAEDNARTIRGFDRDKLPFLGKFRENYGTFSFGKLSARVSVGIRAINQPDSEVVKEILIDYLLRFDKSSFKRLRY</sequence>
<dbReference type="AlphaFoldDB" id="A0AAV4WTQ5"/>
<evidence type="ECO:0000313" key="2">
    <source>
        <dbReference type="Proteomes" id="UP001054945"/>
    </source>
</evidence>